<gene>
    <name evidence="1" type="ORF">MACH07_08230</name>
</gene>
<proteinExistence type="predicted"/>
<dbReference type="EMBL" id="AP027268">
    <property type="protein sequence ID" value="BDW91991.1"/>
    <property type="molecule type" value="Genomic_DNA"/>
</dbReference>
<accession>A0AA48HPI8</accession>
<evidence type="ECO:0000313" key="1">
    <source>
        <dbReference type="EMBL" id="BDW91991.1"/>
    </source>
</evidence>
<name>A0AA48HPI8_9FLAO</name>
<dbReference type="AlphaFoldDB" id="A0AA48HPI8"/>
<keyword evidence="2" id="KW-1185">Reference proteome</keyword>
<dbReference type="Proteomes" id="UP001330184">
    <property type="component" value="Chromosome"/>
</dbReference>
<organism evidence="1 2">
    <name type="scientific">Flagellimonas marinaquae</name>
    <dbReference type="NCBI Taxonomy" id="254955"/>
    <lineage>
        <taxon>Bacteria</taxon>
        <taxon>Pseudomonadati</taxon>
        <taxon>Bacteroidota</taxon>
        <taxon>Flavobacteriia</taxon>
        <taxon>Flavobacteriales</taxon>
        <taxon>Flavobacteriaceae</taxon>
        <taxon>Flagellimonas</taxon>
    </lineage>
</organism>
<sequence>MGLKFVLRRYLGVGIGVSFFKFFGIEEFEFSAVHTKKVIENGAEYGQNYDGECPTNGARWPSSVVDYGPNGPNGNN</sequence>
<reference evidence="1 2" key="1">
    <citation type="submission" date="2023-01" db="EMBL/GenBank/DDBJ databases">
        <title>Complete genome sequence of Muricauda aquimarina strain IFOP_LL357.</title>
        <authorList>
            <person name="Gajardo G."/>
            <person name="Ueki S."/>
            <person name="Maruyama F."/>
        </authorList>
    </citation>
    <scope>NUCLEOTIDE SEQUENCE [LARGE SCALE GENOMIC DNA]</scope>
    <source>
        <strain evidence="1 2">IFOP_LL357</strain>
    </source>
</reference>
<evidence type="ECO:0000313" key="2">
    <source>
        <dbReference type="Proteomes" id="UP001330184"/>
    </source>
</evidence>
<protein>
    <submittedName>
        <fullName evidence="1">Uncharacterized protein</fullName>
    </submittedName>
</protein>